<name>A0A6C0D154_9ZZZZ</name>
<protein>
    <submittedName>
        <fullName evidence="1">Uncharacterized protein</fullName>
    </submittedName>
</protein>
<dbReference type="EMBL" id="MN739518">
    <property type="protein sequence ID" value="QHT10152.1"/>
    <property type="molecule type" value="Genomic_DNA"/>
</dbReference>
<sequence length="136" mass="15699">MHITTNEELGAYVGELLSIDEKLIELKNQITAFRKSILCQLEPLQSRYHDLEKEIITFLQHNNLPGVQRSGKKVILHKQLLPVQREHRIKKVLEECQSKPNITVETITDHIIIALKQRSSSPDDSKTILKISKIDR</sequence>
<organism evidence="1">
    <name type="scientific">viral metagenome</name>
    <dbReference type="NCBI Taxonomy" id="1070528"/>
    <lineage>
        <taxon>unclassified sequences</taxon>
        <taxon>metagenomes</taxon>
        <taxon>organismal metagenomes</taxon>
    </lineage>
</organism>
<reference evidence="1" key="1">
    <citation type="journal article" date="2020" name="Nature">
        <title>Giant virus diversity and host interactions through global metagenomics.</title>
        <authorList>
            <person name="Schulz F."/>
            <person name="Roux S."/>
            <person name="Paez-Espino D."/>
            <person name="Jungbluth S."/>
            <person name="Walsh D.A."/>
            <person name="Denef V.J."/>
            <person name="McMahon K.D."/>
            <person name="Konstantinidis K.T."/>
            <person name="Eloe-Fadrosh E.A."/>
            <person name="Kyrpides N.C."/>
            <person name="Woyke T."/>
        </authorList>
    </citation>
    <scope>NUCLEOTIDE SEQUENCE</scope>
    <source>
        <strain evidence="1">GVMAG-M-3300023174-104</strain>
    </source>
</reference>
<proteinExistence type="predicted"/>
<dbReference type="AlphaFoldDB" id="A0A6C0D154"/>
<accession>A0A6C0D154</accession>
<evidence type="ECO:0000313" key="1">
    <source>
        <dbReference type="EMBL" id="QHT10152.1"/>
    </source>
</evidence>